<accession>A0A246JQ21</accession>
<dbReference type="RefSeq" id="WP_088442885.1">
    <property type="nucleotide sequence ID" value="NZ_BMMC01000016.1"/>
</dbReference>
<proteinExistence type="predicted"/>
<dbReference type="AlphaFoldDB" id="A0A246JQ21"/>
<comment type="caution">
    <text evidence="1">The sequence shown here is derived from an EMBL/GenBank/DDBJ whole genome shotgun (WGS) entry which is preliminary data.</text>
</comment>
<dbReference type="Proteomes" id="UP000197361">
    <property type="component" value="Unassembled WGS sequence"/>
</dbReference>
<sequence>MKDELWMRTWAEGHPRFSDDLHYGLLWLVARFRRIGVRIARPAPVAETMPLPVTQRDAT</sequence>
<gene>
    <name evidence="1" type="ORF">CDQ92_17070</name>
</gene>
<dbReference type="EMBL" id="NISK01000004">
    <property type="protein sequence ID" value="OWQ94769.1"/>
    <property type="molecule type" value="Genomic_DNA"/>
</dbReference>
<dbReference type="OrthoDB" id="7452664at2"/>
<protein>
    <submittedName>
        <fullName evidence="1">Uncharacterized protein</fullName>
    </submittedName>
</protein>
<keyword evidence="2" id="KW-1185">Reference proteome</keyword>
<evidence type="ECO:0000313" key="2">
    <source>
        <dbReference type="Proteomes" id="UP000197361"/>
    </source>
</evidence>
<organism evidence="1 2">
    <name type="scientific">Sphingopyxis bauzanensis</name>
    <dbReference type="NCBI Taxonomy" id="651663"/>
    <lineage>
        <taxon>Bacteria</taxon>
        <taxon>Pseudomonadati</taxon>
        <taxon>Pseudomonadota</taxon>
        <taxon>Alphaproteobacteria</taxon>
        <taxon>Sphingomonadales</taxon>
        <taxon>Sphingomonadaceae</taxon>
        <taxon>Sphingopyxis</taxon>
    </lineage>
</organism>
<evidence type="ECO:0000313" key="1">
    <source>
        <dbReference type="EMBL" id="OWQ94769.1"/>
    </source>
</evidence>
<reference evidence="1 2" key="1">
    <citation type="journal article" date="2010" name="Int. J. Syst. Evol. Microbiol.">
        <title>Sphingopyxis bauzanensis sp. nov., a psychrophilic bacterium isolated from soil.</title>
        <authorList>
            <person name="Zhang D.C."/>
            <person name="Liu H.C."/>
            <person name="Xin Y.H."/>
            <person name="Zhou Y.G."/>
            <person name="Schinner F."/>
            <person name="Margesin R."/>
        </authorList>
    </citation>
    <scope>NUCLEOTIDE SEQUENCE [LARGE SCALE GENOMIC DNA]</scope>
    <source>
        <strain evidence="1 2">DSM 22271</strain>
    </source>
</reference>
<name>A0A246JQ21_9SPHN</name>